<proteinExistence type="predicted"/>
<dbReference type="Proteomes" id="UP000701801">
    <property type="component" value="Unassembled WGS sequence"/>
</dbReference>
<comment type="caution">
    <text evidence="1">The sequence shown here is derived from an EMBL/GenBank/DDBJ whole genome shotgun (WGS) entry which is preliminary data.</text>
</comment>
<dbReference type="EMBL" id="CAJVRM010000749">
    <property type="protein sequence ID" value="CAG8984072.1"/>
    <property type="molecule type" value="Genomic_DNA"/>
</dbReference>
<organism evidence="1 2">
    <name type="scientific">Hymenoscyphus albidus</name>
    <dbReference type="NCBI Taxonomy" id="595503"/>
    <lineage>
        <taxon>Eukaryota</taxon>
        <taxon>Fungi</taxon>
        <taxon>Dikarya</taxon>
        <taxon>Ascomycota</taxon>
        <taxon>Pezizomycotina</taxon>
        <taxon>Leotiomycetes</taxon>
        <taxon>Helotiales</taxon>
        <taxon>Helotiaceae</taxon>
        <taxon>Hymenoscyphus</taxon>
    </lineage>
</organism>
<keyword evidence="2" id="KW-1185">Reference proteome</keyword>
<evidence type="ECO:0000313" key="1">
    <source>
        <dbReference type="EMBL" id="CAG8984072.1"/>
    </source>
</evidence>
<protein>
    <submittedName>
        <fullName evidence="1">Uncharacterized protein</fullName>
    </submittedName>
</protein>
<dbReference type="AlphaFoldDB" id="A0A9N9M2C4"/>
<sequence length="102" mass="10906">MAVAVAVAVQSNGFALFSINPSRTTLYIAILLLLLKAAMHNPPARLKWAKGKGQRGKGRNRLELSALGAWTGSGSGSGSGRRKRKAFTRACTFQHLDALDEP</sequence>
<gene>
    <name evidence="1" type="ORF">HYALB_00003014</name>
</gene>
<evidence type="ECO:0000313" key="2">
    <source>
        <dbReference type="Proteomes" id="UP000701801"/>
    </source>
</evidence>
<accession>A0A9N9M2C4</accession>
<reference evidence="1" key="1">
    <citation type="submission" date="2021-07" db="EMBL/GenBank/DDBJ databases">
        <authorList>
            <person name="Durling M."/>
        </authorList>
    </citation>
    <scope>NUCLEOTIDE SEQUENCE</scope>
</reference>
<name>A0A9N9M2C4_9HELO</name>